<organism evidence="2 3">
    <name type="scientific">Ectocarpus siliculosus</name>
    <name type="common">Brown alga</name>
    <name type="synonym">Conferva siliculosa</name>
    <dbReference type="NCBI Taxonomy" id="2880"/>
    <lineage>
        <taxon>Eukaryota</taxon>
        <taxon>Sar</taxon>
        <taxon>Stramenopiles</taxon>
        <taxon>Ochrophyta</taxon>
        <taxon>PX clade</taxon>
        <taxon>Phaeophyceae</taxon>
        <taxon>Ectocarpales</taxon>
        <taxon>Ectocarpaceae</taxon>
        <taxon>Ectocarpus</taxon>
    </lineage>
</organism>
<dbReference type="Proteomes" id="UP000002630">
    <property type="component" value="Linkage Group LG02"/>
</dbReference>
<dbReference type="InterPro" id="IPR013785">
    <property type="entry name" value="Aldolase_TIM"/>
</dbReference>
<dbReference type="STRING" id="2880.D7FW90"/>
<dbReference type="PANTHER" id="PTHR35273:SF2">
    <property type="entry name" value="ALPHA-GALACTOSIDASE"/>
    <property type="match status" value="1"/>
</dbReference>
<evidence type="ECO:0000313" key="2">
    <source>
        <dbReference type="EMBL" id="CBJ25610.1"/>
    </source>
</evidence>
<evidence type="ECO:0000259" key="1">
    <source>
        <dbReference type="Pfam" id="PF03537"/>
    </source>
</evidence>
<protein>
    <recommendedName>
        <fullName evidence="1">Glycoside-hydrolase family GH114 TIM-barrel domain-containing protein</fullName>
    </recommendedName>
</protein>
<dbReference type="Gene3D" id="3.20.20.70">
    <property type="entry name" value="Aldolase class I"/>
    <property type="match status" value="1"/>
</dbReference>
<dbReference type="EMBL" id="FN649727">
    <property type="protein sequence ID" value="CBJ25610.1"/>
    <property type="molecule type" value="Genomic_DNA"/>
</dbReference>
<dbReference type="AlphaFoldDB" id="D7FW90"/>
<dbReference type="eggNOG" id="ENOG502RCTR">
    <property type="taxonomic scope" value="Eukaryota"/>
</dbReference>
<evidence type="ECO:0000313" key="3">
    <source>
        <dbReference type="Proteomes" id="UP000002630"/>
    </source>
</evidence>
<dbReference type="PANTHER" id="PTHR35273">
    <property type="entry name" value="ALPHA-1,4 POLYGALACTOSAMINIDASE, PUTATIVE (AFU_ORTHOLOGUE AFUA_3G07890)-RELATED"/>
    <property type="match status" value="1"/>
</dbReference>
<sequence>MYDIDLFDVDTSVFDEIKAQGSVVICYFSAGTREDWREDADDFPEEGLGAPLADWDGEVWVDVNNEEVRAVMAARLDKAVEKGCDGVEPDNVQVYAEILWGADTGVNVTADEQLDYNTFLATEAHSRNLSIGLKNDLDHLAELEPLFDWAINECK</sequence>
<gene>
    <name evidence="2" type="ORF">Esi_0003_0319</name>
</gene>
<proteinExistence type="predicted"/>
<reference evidence="2 3" key="1">
    <citation type="journal article" date="2010" name="Nature">
        <title>The Ectocarpus genome and the independent evolution of multicellularity in brown algae.</title>
        <authorList>
            <person name="Cock J.M."/>
            <person name="Sterck L."/>
            <person name="Rouze P."/>
            <person name="Scornet D."/>
            <person name="Allen A.E."/>
            <person name="Amoutzias G."/>
            <person name="Anthouard V."/>
            <person name="Artiguenave F."/>
            <person name="Aury J.M."/>
            <person name="Badger J.H."/>
            <person name="Beszteri B."/>
            <person name="Billiau K."/>
            <person name="Bonnet E."/>
            <person name="Bothwell J.H."/>
            <person name="Bowler C."/>
            <person name="Boyen C."/>
            <person name="Brownlee C."/>
            <person name="Carrano C.J."/>
            <person name="Charrier B."/>
            <person name="Cho G.Y."/>
            <person name="Coelho S.M."/>
            <person name="Collen J."/>
            <person name="Corre E."/>
            <person name="Da Silva C."/>
            <person name="Delage L."/>
            <person name="Delaroque N."/>
            <person name="Dittami S.M."/>
            <person name="Doulbeau S."/>
            <person name="Elias M."/>
            <person name="Farnham G."/>
            <person name="Gachon C.M."/>
            <person name="Gschloessl B."/>
            <person name="Heesch S."/>
            <person name="Jabbari K."/>
            <person name="Jubin C."/>
            <person name="Kawai H."/>
            <person name="Kimura K."/>
            <person name="Kloareg B."/>
            <person name="Kupper F.C."/>
            <person name="Lang D."/>
            <person name="Le Bail A."/>
            <person name="Leblanc C."/>
            <person name="Lerouge P."/>
            <person name="Lohr M."/>
            <person name="Lopez P.J."/>
            <person name="Martens C."/>
            <person name="Maumus F."/>
            <person name="Michel G."/>
            <person name="Miranda-Saavedra D."/>
            <person name="Morales J."/>
            <person name="Moreau H."/>
            <person name="Motomura T."/>
            <person name="Nagasato C."/>
            <person name="Napoli C.A."/>
            <person name="Nelson D.R."/>
            <person name="Nyvall-Collen P."/>
            <person name="Peters A.F."/>
            <person name="Pommier C."/>
            <person name="Potin P."/>
            <person name="Poulain J."/>
            <person name="Quesneville H."/>
            <person name="Read B."/>
            <person name="Rensing S.A."/>
            <person name="Ritter A."/>
            <person name="Rousvoal S."/>
            <person name="Samanta M."/>
            <person name="Samson G."/>
            <person name="Schroeder D.C."/>
            <person name="Segurens B."/>
            <person name="Strittmatter M."/>
            <person name="Tonon T."/>
            <person name="Tregear J.W."/>
            <person name="Valentin K."/>
            <person name="von Dassow P."/>
            <person name="Yamagishi T."/>
            <person name="Van de Peer Y."/>
            <person name="Wincker P."/>
        </authorList>
    </citation>
    <scope>NUCLEOTIDE SEQUENCE [LARGE SCALE GENOMIC DNA]</scope>
    <source>
        <strain evidence="3">Ec32 / CCAP1310/4</strain>
    </source>
</reference>
<dbReference type="SUPFAM" id="SSF51445">
    <property type="entry name" value="(Trans)glycosidases"/>
    <property type="match status" value="1"/>
</dbReference>
<dbReference type="EMBL" id="FN648486">
    <property type="protein sequence ID" value="CBJ25610.1"/>
    <property type="molecule type" value="Genomic_DNA"/>
</dbReference>
<dbReference type="OMA" id="MAINESC"/>
<accession>D7FW90</accession>
<name>D7FW90_ECTSI</name>
<dbReference type="InParanoid" id="D7FW90"/>
<feature type="domain" description="Glycoside-hydrolase family GH114 TIM-barrel" evidence="1">
    <location>
        <begin position="1"/>
        <end position="153"/>
    </location>
</feature>
<keyword evidence="3" id="KW-1185">Reference proteome</keyword>
<dbReference type="Pfam" id="PF03537">
    <property type="entry name" value="Glyco_hydro_114"/>
    <property type="match status" value="1"/>
</dbReference>
<dbReference type="OrthoDB" id="2108802at2759"/>
<dbReference type="InterPro" id="IPR017853">
    <property type="entry name" value="GH"/>
</dbReference>
<dbReference type="InterPro" id="IPR004352">
    <property type="entry name" value="GH114_TIM-barrel"/>
</dbReference>